<dbReference type="AlphaFoldDB" id="A0A8J3EM09"/>
<accession>A0A8J3EM09</accession>
<dbReference type="InterPro" id="IPR002328">
    <property type="entry name" value="ADH_Zn_CS"/>
</dbReference>
<evidence type="ECO:0000256" key="1">
    <source>
        <dbReference type="ARBA" id="ARBA00001947"/>
    </source>
</evidence>
<reference evidence="8" key="2">
    <citation type="submission" date="2020-09" db="EMBL/GenBank/DDBJ databases">
        <authorList>
            <person name="Sun Q."/>
            <person name="Zhou Y."/>
        </authorList>
    </citation>
    <scope>NUCLEOTIDE SEQUENCE</scope>
    <source>
        <strain evidence="8">CGMCC 1.12777</strain>
    </source>
</reference>
<dbReference type="SUPFAM" id="SSF50129">
    <property type="entry name" value="GroES-like"/>
    <property type="match status" value="1"/>
</dbReference>
<protein>
    <submittedName>
        <fullName evidence="8">Butanediol dehydrogenase</fullName>
    </submittedName>
</protein>
<comment type="cofactor">
    <cofactor evidence="1 6">
        <name>Zn(2+)</name>
        <dbReference type="ChEBI" id="CHEBI:29105"/>
    </cofactor>
</comment>
<reference evidence="8" key="1">
    <citation type="journal article" date="2014" name="Int. J. Syst. Evol. Microbiol.">
        <title>Complete genome sequence of Corynebacterium casei LMG S-19264T (=DSM 44701T), isolated from a smear-ripened cheese.</title>
        <authorList>
            <consortium name="US DOE Joint Genome Institute (JGI-PGF)"/>
            <person name="Walter F."/>
            <person name="Albersmeier A."/>
            <person name="Kalinowski J."/>
            <person name="Ruckert C."/>
        </authorList>
    </citation>
    <scope>NUCLEOTIDE SEQUENCE</scope>
    <source>
        <strain evidence="8">CGMCC 1.12777</strain>
    </source>
</reference>
<evidence type="ECO:0000256" key="6">
    <source>
        <dbReference type="RuleBase" id="RU361277"/>
    </source>
</evidence>
<name>A0A8J3EM09_9BACL</name>
<keyword evidence="4 6" id="KW-0862">Zinc</keyword>
<dbReference type="Pfam" id="PF00107">
    <property type="entry name" value="ADH_zinc_N"/>
    <property type="match status" value="1"/>
</dbReference>
<feature type="domain" description="Enoyl reductase (ER)" evidence="7">
    <location>
        <begin position="7"/>
        <end position="338"/>
    </location>
</feature>
<dbReference type="Gene3D" id="3.90.180.10">
    <property type="entry name" value="Medium-chain alcohol dehydrogenases, catalytic domain"/>
    <property type="match status" value="1"/>
</dbReference>
<gene>
    <name evidence="8" type="primary">adhB</name>
    <name evidence="8" type="ORF">GCM10007096_23890</name>
</gene>
<evidence type="ECO:0000313" key="9">
    <source>
        <dbReference type="Proteomes" id="UP000656813"/>
    </source>
</evidence>
<dbReference type="InterPro" id="IPR013154">
    <property type="entry name" value="ADH-like_N"/>
</dbReference>
<evidence type="ECO:0000259" key="7">
    <source>
        <dbReference type="SMART" id="SM00829"/>
    </source>
</evidence>
<comment type="similarity">
    <text evidence="2 6">Belongs to the zinc-containing alcohol dehydrogenase family.</text>
</comment>
<dbReference type="PANTHER" id="PTHR43161:SF9">
    <property type="entry name" value="SORBITOL DEHYDROGENASE"/>
    <property type="match status" value="1"/>
</dbReference>
<dbReference type="InterPro" id="IPR011032">
    <property type="entry name" value="GroES-like_sf"/>
</dbReference>
<dbReference type="EMBL" id="BMFV01000017">
    <property type="protein sequence ID" value="GGH83270.1"/>
    <property type="molecule type" value="Genomic_DNA"/>
</dbReference>
<sequence>MKAVMIDRPYSVVVTDVSRAPLGDHDVRIQVKAAGICGSDIHAYKGLHPFRKPPVIIGHEISGEVVEHGRLVTRVKVGDKVTVEPQMGCGKCEHCLQGKTNYCDNRQAPGIGNWYGTMAEDFVAHEDIVFVLPEDMDHELGALSEPMAVGVHAVRQADIQIGDKVAVLGSGPIGLLALAVAKEAGATTILSTDIFDYCLDTAKTMGATHTLNIKDKDNWIEEAQALVGGAFDKVLIAIGVPGIVNQGLSLVKKGGRVVTIAMFHEAQSLDIMQLQGQEKQLVGCFCYTRKDTITAVDLLASGRIQTDAIVTHVLPYTEAAKGFRMMDKKEDNPLKILVTF</sequence>
<evidence type="ECO:0000256" key="5">
    <source>
        <dbReference type="ARBA" id="ARBA00023002"/>
    </source>
</evidence>
<dbReference type="InterPro" id="IPR020843">
    <property type="entry name" value="ER"/>
</dbReference>
<proteinExistence type="inferred from homology"/>
<evidence type="ECO:0000256" key="4">
    <source>
        <dbReference type="ARBA" id="ARBA00022833"/>
    </source>
</evidence>
<comment type="caution">
    <text evidence="8">The sequence shown here is derived from an EMBL/GenBank/DDBJ whole genome shotgun (WGS) entry which is preliminary data.</text>
</comment>
<dbReference type="Pfam" id="PF08240">
    <property type="entry name" value="ADH_N"/>
    <property type="match status" value="1"/>
</dbReference>
<keyword evidence="3 6" id="KW-0479">Metal-binding</keyword>
<dbReference type="Gene3D" id="3.40.50.720">
    <property type="entry name" value="NAD(P)-binding Rossmann-like Domain"/>
    <property type="match status" value="1"/>
</dbReference>
<keyword evidence="9" id="KW-1185">Reference proteome</keyword>
<evidence type="ECO:0000256" key="2">
    <source>
        <dbReference type="ARBA" id="ARBA00008072"/>
    </source>
</evidence>
<evidence type="ECO:0000313" key="8">
    <source>
        <dbReference type="EMBL" id="GGH83270.1"/>
    </source>
</evidence>
<organism evidence="8 9">
    <name type="scientific">Pullulanibacillus pueri</name>
    <dbReference type="NCBI Taxonomy" id="1437324"/>
    <lineage>
        <taxon>Bacteria</taxon>
        <taxon>Bacillati</taxon>
        <taxon>Bacillota</taxon>
        <taxon>Bacilli</taxon>
        <taxon>Bacillales</taxon>
        <taxon>Sporolactobacillaceae</taxon>
        <taxon>Pullulanibacillus</taxon>
    </lineage>
</organism>
<dbReference type="SMART" id="SM00829">
    <property type="entry name" value="PKS_ER"/>
    <property type="match status" value="1"/>
</dbReference>
<dbReference type="GO" id="GO:0016491">
    <property type="term" value="F:oxidoreductase activity"/>
    <property type="evidence" value="ECO:0007669"/>
    <property type="project" value="UniProtKB-KW"/>
</dbReference>
<keyword evidence="5" id="KW-0560">Oxidoreductase</keyword>
<dbReference type="Proteomes" id="UP000656813">
    <property type="component" value="Unassembled WGS sequence"/>
</dbReference>
<dbReference type="InterPro" id="IPR013149">
    <property type="entry name" value="ADH-like_C"/>
</dbReference>
<dbReference type="SUPFAM" id="SSF51735">
    <property type="entry name" value="NAD(P)-binding Rossmann-fold domains"/>
    <property type="match status" value="1"/>
</dbReference>
<evidence type="ECO:0000256" key="3">
    <source>
        <dbReference type="ARBA" id="ARBA00022723"/>
    </source>
</evidence>
<dbReference type="RefSeq" id="WP_188497601.1">
    <property type="nucleotide sequence ID" value="NZ_BMFV01000017.1"/>
</dbReference>
<dbReference type="PANTHER" id="PTHR43161">
    <property type="entry name" value="SORBITOL DEHYDROGENASE"/>
    <property type="match status" value="1"/>
</dbReference>
<dbReference type="PROSITE" id="PS00059">
    <property type="entry name" value="ADH_ZINC"/>
    <property type="match status" value="1"/>
</dbReference>
<dbReference type="InterPro" id="IPR036291">
    <property type="entry name" value="NAD(P)-bd_dom_sf"/>
</dbReference>
<dbReference type="GO" id="GO:0008270">
    <property type="term" value="F:zinc ion binding"/>
    <property type="evidence" value="ECO:0007669"/>
    <property type="project" value="InterPro"/>
</dbReference>